<feature type="domain" description="DhaL" evidence="2">
    <location>
        <begin position="5"/>
        <end position="197"/>
    </location>
</feature>
<gene>
    <name evidence="3" type="ORF">IAD22_00895</name>
</gene>
<name>A0A9D1LX27_9FIRM</name>
<evidence type="ECO:0000313" key="4">
    <source>
        <dbReference type="Proteomes" id="UP000824118"/>
    </source>
</evidence>
<dbReference type="SMART" id="SM01121">
    <property type="entry name" value="Dak1_2"/>
    <property type="match status" value="1"/>
</dbReference>
<dbReference type="PANTHER" id="PTHR33434">
    <property type="entry name" value="DEGV DOMAIN-CONTAINING PROTEIN DR_1986-RELATED"/>
    <property type="match status" value="1"/>
</dbReference>
<dbReference type="InterPro" id="IPR048394">
    <property type="entry name" value="FakA-like_M"/>
</dbReference>
<dbReference type="InterPro" id="IPR004007">
    <property type="entry name" value="DhaL_dom"/>
</dbReference>
<protein>
    <submittedName>
        <fullName evidence="3">DAK2 domain-containing protein</fullName>
    </submittedName>
</protein>
<dbReference type="Proteomes" id="UP000824118">
    <property type="component" value="Unassembled WGS sequence"/>
</dbReference>
<dbReference type="AlphaFoldDB" id="A0A9D1LX27"/>
<dbReference type="InterPro" id="IPR050270">
    <property type="entry name" value="DegV_domain_contain"/>
</dbReference>
<dbReference type="GO" id="GO:0004371">
    <property type="term" value="F:glycerone kinase activity"/>
    <property type="evidence" value="ECO:0007669"/>
    <property type="project" value="InterPro"/>
</dbReference>
<dbReference type="Pfam" id="PF13684">
    <property type="entry name" value="FakA-like_C"/>
    <property type="match status" value="1"/>
</dbReference>
<dbReference type="NCBIfam" id="TIGR03599">
    <property type="entry name" value="YloV"/>
    <property type="match status" value="1"/>
</dbReference>
<proteinExistence type="predicted"/>
<comment type="caution">
    <text evidence="3">The sequence shown here is derived from an EMBL/GenBank/DDBJ whole genome shotgun (WGS) entry which is preliminary data.</text>
</comment>
<feature type="region of interest" description="Disordered" evidence="1">
    <location>
        <begin position="306"/>
        <end position="331"/>
    </location>
</feature>
<dbReference type="PANTHER" id="PTHR33434:SF4">
    <property type="entry name" value="PHOSPHATASE PROTEIN"/>
    <property type="match status" value="1"/>
</dbReference>
<dbReference type="EMBL" id="DVNG01000011">
    <property type="protein sequence ID" value="HIU49560.1"/>
    <property type="molecule type" value="Genomic_DNA"/>
</dbReference>
<dbReference type="Pfam" id="PF02734">
    <property type="entry name" value="Dak2"/>
    <property type="match status" value="1"/>
</dbReference>
<dbReference type="InterPro" id="IPR019986">
    <property type="entry name" value="YloV-like"/>
</dbReference>
<feature type="compositionally biased region" description="Basic and acidic residues" evidence="1">
    <location>
        <begin position="306"/>
        <end position="327"/>
    </location>
</feature>
<dbReference type="Pfam" id="PF21645">
    <property type="entry name" value="FakA-like_M"/>
    <property type="match status" value="1"/>
</dbReference>
<accession>A0A9D1LX27</accession>
<evidence type="ECO:0000256" key="1">
    <source>
        <dbReference type="SAM" id="MobiDB-lite"/>
    </source>
</evidence>
<dbReference type="PROSITE" id="PS51480">
    <property type="entry name" value="DHAL"/>
    <property type="match status" value="1"/>
</dbReference>
<sequence>MINSRMLKNAVISGANNICLQKIQINDLNIFPVPDGDTGTNMSMTITAAKTELEKKEFSTVGEVSAKTASSMLRGARGNSGVILSLIFRGFAKGLEGKEEADGLDLVKALGLGVDAAYKAVMKPTEGTILTVARVAYEKGLTAAMESRDVVYVWKEVCAAAYDALDTTPELLPVLKKAGVVDAGGKGLCVIFDGMLSVFADGKVIEYNGDEVKTEEVDEFRSAAAEFDDDITFTYCTEFIVGRNPDVKTEPNELRLFLETIGDCVVVVDDDEIIKVHVHTEQPGDALKKGLEFGSLLTVKVENMKEQHKAAKEENDKKKAQAEEKPAFEPAEPTEEYGFVAVAAGDGVVELFKDLGCQNVVSGGQSMNPSTDDIYEAVMATPAKNVFVLPNNKNIIMAAEQTAAIVTDRKVIVLPTRTIPQGLTAMLSFDPEMSPESNREVIMDAAYGVSSGSVTFAARDSEFGGKKIKEGDIIALENGKLTISEKTPVKALYKLTKSMVTKSTSFITIIWGQGITEEEAAEAEELVRNKFPHIDVTMVKGDQPVYYFILGVE</sequence>
<dbReference type="SUPFAM" id="SSF101473">
    <property type="entry name" value="DhaL-like"/>
    <property type="match status" value="1"/>
</dbReference>
<reference evidence="3" key="2">
    <citation type="journal article" date="2021" name="PeerJ">
        <title>Extensive microbial diversity within the chicken gut microbiome revealed by metagenomics and culture.</title>
        <authorList>
            <person name="Gilroy R."/>
            <person name="Ravi A."/>
            <person name="Getino M."/>
            <person name="Pursley I."/>
            <person name="Horton D.L."/>
            <person name="Alikhan N.F."/>
            <person name="Baker D."/>
            <person name="Gharbi K."/>
            <person name="Hall N."/>
            <person name="Watson M."/>
            <person name="Adriaenssens E.M."/>
            <person name="Foster-Nyarko E."/>
            <person name="Jarju S."/>
            <person name="Secka A."/>
            <person name="Antonio M."/>
            <person name="Oren A."/>
            <person name="Chaudhuri R.R."/>
            <person name="La Ragione R."/>
            <person name="Hildebrand F."/>
            <person name="Pallen M.J."/>
        </authorList>
    </citation>
    <scope>NUCLEOTIDE SEQUENCE</scope>
    <source>
        <strain evidence="3">ChiGjej1B1-1684</strain>
    </source>
</reference>
<dbReference type="GO" id="GO:0006071">
    <property type="term" value="P:glycerol metabolic process"/>
    <property type="evidence" value="ECO:0007669"/>
    <property type="project" value="InterPro"/>
</dbReference>
<reference evidence="3" key="1">
    <citation type="submission" date="2020-10" db="EMBL/GenBank/DDBJ databases">
        <authorList>
            <person name="Gilroy R."/>
        </authorList>
    </citation>
    <scope>NUCLEOTIDE SEQUENCE</scope>
    <source>
        <strain evidence="3">ChiGjej1B1-1684</strain>
    </source>
</reference>
<dbReference type="InterPro" id="IPR036117">
    <property type="entry name" value="DhaL_dom_sf"/>
</dbReference>
<dbReference type="Gene3D" id="1.25.40.340">
    <property type="match status" value="1"/>
</dbReference>
<dbReference type="SMART" id="SM01120">
    <property type="entry name" value="Dak2"/>
    <property type="match status" value="1"/>
</dbReference>
<evidence type="ECO:0000313" key="3">
    <source>
        <dbReference type="EMBL" id="HIU49560.1"/>
    </source>
</evidence>
<organism evidence="3 4">
    <name type="scientific">Candidatus Limousia pullorum</name>
    <dbReference type="NCBI Taxonomy" id="2840860"/>
    <lineage>
        <taxon>Bacteria</taxon>
        <taxon>Bacillati</taxon>
        <taxon>Bacillota</taxon>
        <taxon>Clostridia</taxon>
        <taxon>Eubacteriales</taxon>
        <taxon>Oscillospiraceae</taxon>
        <taxon>Oscillospiraceae incertae sedis</taxon>
        <taxon>Candidatus Limousia</taxon>
    </lineage>
</organism>
<evidence type="ECO:0000259" key="2">
    <source>
        <dbReference type="PROSITE" id="PS51480"/>
    </source>
</evidence>
<dbReference type="InterPro" id="IPR033470">
    <property type="entry name" value="FakA-like_C"/>
</dbReference>